<sequence>MTAPASRRPAWLDDFTVPASAAGAVLAFDFGDDGLWAARVDRRLDVEETVMEPRITPAVLDVRIASYLRDSETVPDADRPAVFAELTDVCRRARHTLIERDSVLLMGTEHLRLVTVSLDTAMAATVPEVNRAHGMIVELAGREPVAAVLLGPGTDSWPGLWESLTARGFAMLLPGDAFPATFGGDDDRTDVLESVDDAPTALAWAAAAPETPTAFTQPPAPRRRRHRRQVMGTAAALAVVALAGTAVAVTVVNDEDDPGTDLLATPASSDPTGAEPTPETSPSTVAPDDLRAARAQMKRYTPPTSSSSAAPSTSEARPGTPPRPRPRPNPRRTIPNPIPGLPPIIIG</sequence>
<evidence type="ECO:0000256" key="1">
    <source>
        <dbReference type="SAM" id="MobiDB-lite"/>
    </source>
</evidence>
<feature type="compositionally biased region" description="Low complexity" evidence="1">
    <location>
        <begin position="207"/>
        <end position="217"/>
    </location>
</feature>
<keyword evidence="2" id="KW-0472">Membrane</keyword>
<feature type="region of interest" description="Disordered" evidence="1">
    <location>
        <begin position="255"/>
        <end position="347"/>
    </location>
</feature>
<feature type="transmembrane region" description="Helical" evidence="2">
    <location>
        <begin position="230"/>
        <end position="252"/>
    </location>
</feature>
<dbReference type="Proteomes" id="UP000239814">
    <property type="component" value="Chromosome"/>
</dbReference>
<keyword evidence="2" id="KW-0812">Transmembrane</keyword>
<accession>A0A2S0KCN3</accession>
<protein>
    <submittedName>
        <fullName evidence="3">Uncharacterized protein</fullName>
    </submittedName>
</protein>
<dbReference type="KEGG" id="git:C6V83_03090"/>
<organism evidence="3 4">
    <name type="scientific">Gordonia iterans</name>
    <dbReference type="NCBI Taxonomy" id="1004901"/>
    <lineage>
        <taxon>Bacteria</taxon>
        <taxon>Bacillati</taxon>
        <taxon>Actinomycetota</taxon>
        <taxon>Actinomycetes</taxon>
        <taxon>Mycobacteriales</taxon>
        <taxon>Gordoniaceae</taxon>
        <taxon>Gordonia</taxon>
    </lineage>
</organism>
<evidence type="ECO:0000313" key="3">
    <source>
        <dbReference type="EMBL" id="AVL99415.1"/>
    </source>
</evidence>
<feature type="region of interest" description="Disordered" evidence="1">
    <location>
        <begin position="207"/>
        <end position="228"/>
    </location>
</feature>
<keyword evidence="4" id="KW-1185">Reference proteome</keyword>
<evidence type="ECO:0000313" key="4">
    <source>
        <dbReference type="Proteomes" id="UP000239814"/>
    </source>
</evidence>
<feature type="compositionally biased region" description="Pro residues" evidence="1">
    <location>
        <begin position="336"/>
        <end position="347"/>
    </location>
</feature>
<proteinExistence type="predicted"/>
<dbReference type="AlphaFoldDB" id="A0A2S0KCN3"/>
<evidence type="ECO:0000256" key="2">
    <source>
        <dbReference type="SAM" id="Phobius"/>
    </source>
</evidence>
<feature type="compositionally biased region" description="Low complexity" evidence="1">
    <location>
        <begin position="301"/>
        <end position="318"/>
    </location>
</feature>
<name>A0A2S0KCN3_9ACTN</name>
<reference evidence="3 4" key="1">
    <citation type="submission" date="2018-03" db="EMBL/GenBank/DDBJ databases">
        <title>Characteristics and genome of n-alkane degrading marine bacteria Gordonia iterans isolated from crude oil contaminated in Tae-an, South Korea.</title>
        <authorList>
            <person name="Lee S.-S."/>
            <person name="Kim H."/>
        </authorList>
    </citation>
    <scope>NUCLEOTIDE SEQUENCE [LARGE SCALE GENOMIC DNA]</scope>
    <source>
        <strain evidence="3 4">Co17</strain>
    </source>
</reference>
<keyword evidence="2" id="KW-1133">Transmembrane helix</keyword>
<gene>
    <name evidence="3" type="ORF">C6V83_03090</name>
</gene>
<dbReference type="EMBL" id="CP027433">
    <property type="protein sequence ID" value="AVL99415.1"/>
    <property type="molecule type" value="Genomic_DNA"/>
</dbReference>
<dbReference type="RefSeq" id="WP_105941150.1">
    <property type="nucleotide sequence ID" value="NZ_CP027433.1"/>
</dbReference>
<dbReference type="OrthoDB" id="4578010at2"/>